<gene>
    <name evidence="1" type="ORF">A7K91_00445</name>
</gene>
<sequence>MTVGGSMKKIGLIMFVVIILSGCTATRENEERSVGSIMKNIITHELNEVEPEHKDEVNEWLADARLKGTEGQFYIKSYSDETSEFKYSYIYGKGYSDYEVSFIYTSSDLTSKGDIHIAGIKSENNPDSFVKVKSINDRSIFFIVSDENSQNNK</sequence>
<evidence type="ECO:0000313" key="2">
    <source>
        <dbReference type="Proteomes" id="UP000092024"/>
    </source>
</evidence>
<keyword evidence="2" id="KW-1185">Reference proteome</keyword>
<dbReference type="OrthoDB" id="2645687at2"/>
<dbReference type="AlphaFoldDB" id="A0A1A5YHZ7"/>
<comment type="caution">
    <text evidence="1">The sequence shown here is derived from an EMBL/GenBank/DDBJ whole genome shotgun (WGS) entry which is preliminary data.</text>
</comment>
<evidence type="ECO:0000313" key="1">
    <source>
        <dbReference type="EMBL" id="OBR65183.1"/>
    </source>
</evidence>
<proteinExistence type="predicted"/>
<name>A0A1A5YHZ7_9BACL</name>
<dbReference type="RefSeq" id="WP_068683547.1">
    <property type="nucleotide sequence ID" value="NZ_LYPA01000060.1"/>
</dbReference>
<accession>A0A1A5YHZ7</accession>
<dbReference type="Proteomes" id="UP000092024">
    <property type="component" value="Unassembled WGS sequence"/>
</dbReference>
<reference evidence="1 2" key="1">
    <citation type="submission" date="2016-05" db="EMBL/GenBank/DDBJ databases">
        <title>Paenibacillus oryzae. sp. nov., isolated from the rice root.</title>
        <authorList>
            <person name="Zhang J."/>
            <person name="Zhang X."/>
        </authorList>
    </citation>
    <scope>NUCLEOTIDE SEQUENCE [LARGE SCALE GENOMIC DNA]</scope>
    <source>
        <strain evidence="1 2">1DrF-4</strain>
    </source>
</reference>
<dbReference type="STRING" id="1844972.A7K91_00445"/>
<protein>
    <submittedName>
        <fullName evidence="1">Uncharacterized protein</fullName>
    </submittedName>
</protein>
<organism evidence="1 2">
    <name type="scientific">Paenibacillus oryzae</name>
    <dbReference type="NCBI Taxonomy" id="1844972"/>
    <lineage>
        <taxon>Bacteria</taxon>
        <taxon>Bacillati</taxon>
        <taxon>Bacillota</taxon>
        <taxon>Bacilli</taxon>
        <taxon>Bacillales</taxon>
        <taxon>Paenibacillaceae</taxon>
        <taxon>Paenibacillus</taxon>
    </lineage>
</organism>
<dbReference type="EMBL" id="LYPA01000060">
    <property type="protein sequence ID" value="OBR65183.1"/>
    <property type="molecule type" value="Genomic_DNA"/>
</dbReference>